<keyword evidence="7" id="KW-1185">Reference proteome</keyword>
<dbReference type="EMBL" id="JBHSBI010000030">
    <property type="protein sequence ID" value="MFC4013790.1"/>
    <property type="molecule type" value="Genomic_DNA"/>
</dbReference>
<organism evidence="6 7">
    <name type="scientific">Nonomuraea purpurea</name>
    <dbReference type="NCBI Taxonomy" id="1849276"/>
    <lineage>
        <taxon>Bacteria</taxon>
        <taxon>Bacillati</taxon>
        <taxon>Actinomycetota</taxon>
        <taxon>Actinomycetes</taxon>
        <taxon>Streptosporangiales</taxon>
        <taxon>Streptosporangiaceae</taxon>
        <taxon>Nonomuraea</taxon>
    </lineage>
</organism>
<feature type="domain" description="Protein kinase" evidence="5">
    <location>
        <begin position="18"/>
        <end position="271"/>
    </location>
</feature>
<proteinExistence type="predicted"/>
<dbReference type="InterPro" id="IPR000719">
    <property type="entry name" value="Prot_kinase_dom"/>
</dbReference>
<evidence type="ECO:0000259" key="5">
    <source>
        <dbReference type="PROSITE" id="PS50011"/>
    </source>
</evidence>
<dbReference type="Gene3D" id="1.10.510.10">
    <property type="entry name" value="Transferase(Phosphotransferase) domain 1"/>
    <property type="match status" value="1"/>
</dbReference>
<dbReference type="RefSeq" id="WP_379533645.1">
    <property type="nucleotide sequence ID" value="NZ_JBHSBI010000030.1"/>
</dbReference>
<dbReference type="InterPro" id="IPR015943">
    <property type="entry name" value="WD40/YVTN_repeat-like_dom_sf"/>
</dbReference>
<accession>A0ABV8GIN8</accession>
<dbReference type="PROSITE" id="PS00108">
    <property type="entry name" value="PROTEIN_KINASE_ST"/>
    <property type="match status" value="1"/>
</dbReference>
<evidence type="ECO:0000256" key="3">
    <source>
        <dbReference type="ARBA" id="ARBA00022777"/>
    </source>
</evidence>
<dbReference type="Gene3D" id="3.30.200.20">
    <property type="entry name" value="Phosphorylase Kinase, domain 1"/>
    <property type="match status" value="1"/>
</dbReference>
<dbReference type="SUPFAM" id="SSF82171">
    <property type="entry name" value="DPP6 N-terminal domain-like"/>
    <property type="match status" value="1"/>
</dbReference>
<evidence type="ECO:0000256" key="1">
    <source>
        <dbReference type="ARBA" id="ARBA00022679"/>
    </source>
</evidence>
<evidence type="ECO:0000313" key="7">
    <source>
        <dbReference type="Proteomes" id="UP001595851"/>
    </source>
</evidence>
<dbReference type="InterPro" id="IPR011009">
    <property type="entry name" value="Kinase-like_dom_sf"/>
</dbReference>
<dbReference type="PROSITE" id="PS50011">
    <property type="entry name" value="PROTEIN_KINASE_DOM"/>
    <property type="match status" value="1"/>
</dbReference>
<dbReference type="Pfam" id="PF00069">
    <property type="entry name" value="Pkinase"/>
    <property type="match status" value="1"/>
</dbReference>
<dbReference type="Gene3D" id="2.130.10.10">
    <property type="entry name" value="YVTN repeat-like/Quinoprotein amine dehydrogenase"/>
    <property type="match status" value="1"/>
</dbReference>
<evidence type="ECO:0000256" key="2">
    <source>
        <dbReference type="ARBA" id="ARBA00022741"/>
    </source>
</evidence>
<dbReference type="GO" id="GO:0016301">
    <property type="term" value="F:kinase activity"/>
    <property type="evidence" value="ECO:0007669"/>
    <property type="project" value="UniProtKB-KW"/>
</dbReference>
<dbReference type="PANTHER" id="PTHR43289">
    <property type="entry name" value="MITOGEN-ACTIVATED PROTEIN KINASE KINASE KINASE 20-RELATED"/>
    <property type="match status" value="1"/>
</dbReference>
<dbReference type="InterPro" id="IPR008271">
    <property type="entry name" value="Ser/Thr_kinase_AS"/>
</dbReference>
<name>A0ABV8GIN8_9ACTN</name>
<comment type="caution">
    <text evidence="6">The sequence shown here is derived from an EMBL/GenBank/DDBJ whole genome shotgun (WGS) entry which is preliminary data.</text>
</comment>
<evidence type="ECO:0000256" key="4">
    <source>
        <dbReference type="ARBA" id="ARBA00022840"/>
    </source>
</evidence>
<keyword evidence="3 6" id="KW-0418">Kinase</keyword>
<dbReference type="CDD" id="cd14014">
    <property type="entry name" value="STKc_PknB_like"/>
    <property type="match status" value="1"/>
</dbReference>
<protein>
    <submittedName>
        <fullName evidence="6">Protein kinase</fullName>
    </submittedName>
</protein>
<dbReference type="PANTHER" id="PTHR43289:SF34">
    <property type="entry name" value="SERINE_THREONINE-PROTEIN KINASE YBDM-RELATED"/>
    <property type="match status" value="1"/>
</dbReference>
<keyword evidence="4" id="KW-0067">ATP-binding</keyword>
<sequence length="652" mass="69707">MPPNAPLTPGDPRRFGDLEVLGRLGEGGQGIVYLAREPDGDHVAVKWLQHDQSGDSTSVERFLREAEVARKVAPFCTAAVLGTGVEQERPYIVSEFVEGSSLQQAVRKDGPRTGPALDRLAIGTATALAAIHRAGIVHRDFKPGNVILGGDGPRVIDFGISRALDANSTISGTLVGTPAYMSPEQVTGHTVGPPSDMFSWAGTMVFASCQRAPFGSEALEPVLSRVLKAEPDLGRLEGPLREVVARCLSKDPGQRPTAEQVIKRLIGHPVPENNLLQRGASEAATDPAQEGASPNVRVIAGVAGAAVLAVVLVGALAAGTLRVFPLSGPAAKSAVTTSAAVASTEPAPAPPPTPTRTTLPGGGITLHEQPSDPITFTAYELYNKNVDDDVDYARKSLRGTFEKHPGNLESLVSPNGRYLAGRHEDYTSDGYDSILIVDRESGSSFRVKTGRKPLSTPVRAWSRDSSKILLNIDKKINGKWNALGFAIIDVAQAKVSMIEVDDETIRGSDFGWDDTETGVIAVYGKDEGLRFFDASGKRTRDLPGVGPLSSGTIDLFSPSGRTFVTDCPKGKDGENCLFDSATGKQLHTFSSDCEKVLGWYDERHLYCWEEDNATNDEIRVVAFDGKLVRLLLEVPAELDLTPYFTFTPAQGS</sequence>
<dbReference type="Proteomes" id="UP001595851">
    <property type="component" value="Unassembled WGS sequence"/>
</dbReference>
<keyword evidence="1" id="KW-0808">Transferase</keyword>
<evidence type="ECO:0000313" key="6">
    <source>
        <dbReference type="EMBL" id="MFC4013790.1"/>
    </source>
</evidence>
<dbReference type="SUPFAM" id="SSF56112">
    <property type="entry name" value="Protein kinase-like (PK-like)"/>
    <property type="match status" value="1"/>
</dbReference>
<keyword evidence="2" id="KW-0547">Nucleotide-binding</keyword>
<gene>
    <name evidence="6" type="ORF">ACFOY2_41650</name>
</gene>
<reference evidence="7" key="1">
    <citation type="journal article" date="2019" name="Int. J. Syst. Evol. Microbiol.">
        <title>The Global Catalogue of Microorganisms (GCM) 10K type strain sequencing project: providing services to taxonomists for standard genome sequencing and annotation.</title>
        <authorList>
            <consortium name="The Broad Institute Genomics Platform"/>
            <consortium name="The Broad Institute Genome Sequencing Center for Infectious Disease"/>
            <person name="Wu L."/>
            <person name="Ma J."/>
        </authorList>
    </citation>
    <scope>NUCLEOTIDE SEQUENCE [LARGE SCALE GENOMIC DNA]</scope>
    <source>
        <strain evidence="7">TBRC 1276</strain>
    </source>
</reference>